<dbReference type="SUPFAM" id="SSF52172">
    <property type="entry name" value="CheY-like"/>
    <property type="match status" value="1"/>
</dbReference>
<dbReference type="Pfam" id="PF00072">
    <property type="entry name" value="Response_reg"/>
    <property type="match status" value="1"/>
</dbReference>
<dbReference type="PROSITE" id="PS50110">
    <property type="entry name" value="RESPONSE_REGULATORY"/>
    <property type="match status" value="1"/>
</dbReference>
<keyword evidence="6" id="KW-1185">Reference proteome</keyword>
<evidence type="ECO:0000313" key="6">
    <source>
        <dbReference type="Proteomes" id="UP000293519"/>
    </source>
</evidence>
<dbReference type="PROSITE" id="PS50930">
    <property type="entry name" value="HTH_LYTTR"/>
    <property type="match status" value="1"/>
</dbReference>
<sequence length="301" mass="31569">MSGDAPGPGAAGAAGPTEAISAARPPRTLRLLVADDERPALDELLALLGADPRVGELVPASTGSQALRILSDDDGIDAAVLDIHMPGLSGLDLARALTRFERRPPVVFVTADDESAVDAFDLEAVDYVLKPVRTERLARAIGRLVDAVADSRAGSRTDPRAGEAPTTDARGVSPTATSADVGAGTAHPADDVIAVTLGTTTRMVRRDAIQYAEAQGDYVRLHTAEGGFLVRVPLGELEERWASAGFVRVHRSYLVALAHVTRLQLAGAGSTVTVGATALPVSRRALPGLRERLDDMRVRRA</sequence>
<keyword evidence="1" id="KW-0597">Phosphoprotein</keyword>
<dbReference type="PANTHER" id="PTHR37299">
    <property type="entry name" value="TRANSCRIPTIONAL REGULATOR-RELATED"/>
    <property type="match status" value="1"/>
</dbReference>
<dbReference type="InterPro" id="IPR011006">
    <property type="entry name" value="CheY-like_superfamily"/>
</dbReference>
<dbReference type="GO" id="GO:0003677">
    <property type="term" value="F:DNA binding"/>
    <property type="evidence" value="ECO:0007669"/>
    <property type="project" value="InterPro"/>
</dbReference>
<comment type="caution">
    <text evidence="5">The sequence shown here is derived from an EMBL/GenBank/DDBJ whole genome shotgun (WGS) entry which is preliminary data.</text>
</comment>
<name>A0A4V2EWI6_9MICO</name>
<feature type="domain" description="Response regulatory" evidence="3">
    <location>
        <begin position="30"/>
        <end position="145"/>
    </location>
</feature>
<dbReference type="SMART" id="SM00448">
    <property type="entry name" value="REC"/>
    <property type="match status" value="1"/>
</dbReference>
<accession>A0A4V2EWI6</accession>
<evidence type="ECO:0000313" key="5">
    <source>
        <dbReference type="EMBL" id="RZS56120.1"/>
    </source>
</evidence>
<dbReference type="InterPro" id="IPR046947">
    <property type="entry name" value="LytR-like"/>
</dbReference>
<dbReference type="PANTHER" id="PTHR37299:SF1">
    <property type="entry name" value="STAGE 0 SPORULATION PROTEIN A HOMOLOG"/>
    <property type="match status" value="1"/>
</dbReference>
<feature type="domain" description="HTH LytTR-type" evidence="4">
    <location>
        <begin position="193"/>
        <end position="295"/>
    </location>
</feature>
<dbReference type="EMBL" id="SGWW01000003">
    <property type="protein sequence ID" value="RZS56120.1"/>
    <property type="molecule type" value="Genomic_DNA"/>
</dbReference>
<dbReference type="Gene3D" id="3.40.50.2300">
    <property type="match status" value="1"/>
</dbReference>
<gene>
    <name evidence="5" type="ORF">EV141_1572</name>
</gene>
<feature type="region of interest" description="Disordered" evidence="2">
    <location>
        <begin position="1"/>
        <end position="20"/>
    </location>
</feature>
<evidence type="ECO:0000256" key="1">
    <source>
        <dbReference type="PROSITE-ProRule" id="PRU00169"/>
    </source>
</evidence>
<proteinExistence type="predicted"/>
<feature type="modified residue" description="4-aspartylphosphate" evidence="1">
    <location>
        <position position="82"/>
    </location>
</feature>
<evidence type="ECO:0000259" key="4">
    <source>
        <dbReference type="PROSITE" id="PS50930"/>
    </source>
</evidence>
<reference evidence="5 6" key="1">
    <citation type="journal article" date="2015" name="Stand. Genomic Sci.">
        <title>Genomic Encyclopedia of Bacterial and Archaeal Type Strains, Phase III: the genomes of soil and plant-associated and newly described type strains.</title>
        <authorList>
            <person name="Whitman W.B."/>
            <person name="Woyke T."/>
            <person name="Klenk H.P."/>
            <person name="Zhou Y."/>
            <person name="Lilburn T.G."/>
            <person name="Beck B.J."/>
            <person name="De Vos P."/>
            <person name="Vandamme P."/>
            <person name="Eisen J.A."/>
            <person name="Garrity G."/>
            <person name="Hugenholtz P."/>
            <person name="Kyrpides N.C."/>
        </authorList>
    </citation>
    <scope>NUCLEOTIDE SEQUENCE [LARGE SCALE GENOMIC DNA]</scope>
    <source>
        <strain evidence="5 6">CV2</strain>
    </source>
</reference>
<dbReference type="RefSeq" id="WP_130485415.1">
    <property type="nucleotide sequence ID" value="NZ_SGWW01000003.1"/>
</dbReference>
<dbReference type="SMART" id="SM00850">
    <property type="entry name" value="LytTR"/>
    <property type="match status" value="1"/>
</dbReference>
<evidence type="ECO:0000259" key="3">
    <source>
        <dbReference type="PROSITE" id="PS50110"/>
    </source>
</evidence>
<protein>
    <submittedName>
        <fullName evidence="5">LytTR family two component transcriptional regulator</fullName>
    </submittedName>
</protein>
<dbReference type="Gene3D" id="2.40.50.1020">
    <property type="entry name" value="LytTr DNA-binding domain"/>
    <property type="match status" value="1"/>
</dbReference>
<dbReference type="Proteomes" id="UP000293519">
    <property type="component" value="Unassembled WGS sequence"/>
</dbReference>
<dbReference type="InterPro" id="IPR001789">
    <property type="entry name" value="Sig_transdc_resp-reg_receiver"/>
</dbReference>
<dbReference type="InterPro" id="IPR007492">
    <property type="entry name" value="LytTR_DNA-bd_dom"/>
</dbReference>
<evidence type="ECO:0000256" key="2">
    <source>
        <dbReference type="SAM" id="MobiDB-lite"/>
    </source>
</evidence>
<dbReference type="GO" id="GO:0000156">
    <property type="term" value="F:phosphorelay response regulator activity"/>
    <property type="evidence" value="ECO:0007669"/>
    <property type="project" value="InterPro"/>
</dbReference>
<dbReference type="AlphaFoldDB" id="A0A4V2EWI6"/>
<dbReference type="OrthoDB" id="236568at2"/>
<feature type="region of interest" description="Disordered" evidence="2">
    <location>
        <begin position="152"/>
        <end position="184"/>
    </location>
</feature>
<dbReference type="Pfam" id="PF04397">
    <property type="entry name" value="LytTR"/>
    <property type="match status" value="1"/>
</dbReference>
<organism evidence="5 6">
    <name type="scientific">Microcella putealis</name>
    <dbReference type="NCBI Taxonomy" id="337005"/>
    <lineage>
        <taxon>Bacteria</taxon>
        <taxon>Bacillati</taxon>
        <taxon>Actinomycetota</taxon>
        <taxon>Actinomycetes</taxon>
        <taxon>Micrococcales</taxon>
        <taxon>Microbacteriaceae</taxon>
        <taxon>Microcella</taxon>
    </lineage>
</organism>